<protein>
    <recommendedName>
        <fullName evidence="6">Protein root UVB sensitive/RUS domain-containing protein</fullName>
    </recommendedName>
</protein>
<feature type="domain" description="Protein root UVB sensitive/RUS" evidence="6">
    <location>
        <begin position="1"/>
        <end position="148"/>
    </location>
</feature>
<comment type="caution">
    <text evidence="7">The sequence shown here is derived from an EMBL/GenBank/DDBJ whole genome shotgun (WGS) entry which is preliminary data.</text>
</comment>
<accession>A0A8H6CI83</accession>
<dbReference type="Proteomes" id="UP000593566">
    <property type="component" value="Unassembled WGS sequence"/>
</dbReference>
<keyword evidence="4" id="KW-1133">Transmembrane helix</keyword>
<evidence type="ECO:0000256" key="2">
    <source>
        <dbReference type="ARBA" id="ARBA00007558"/>
    </source>
</evidence>
<sequence>MYRLAADVFNDTAMIFDCLSPALPKALRVTLLSFSSVLRALCGVAAGSSKASLSAHFAKWGNLGELNAQPEPSLTVKQKDSSQETIISLMGMLAGSIVVSYVSSPIATWSCLIVLLSIHLAMNHAAVRAVSLHSLNRQRANIVLSNLLVDNKVMTPEEVSSQERIFEWDGALRWRGSSPFAKATIGVNLLSLLKTLAPAHTVTGAIRDGDLILERLVRIYSHEDFLVWYDSPKRSVYIVLKGQASAKAQLKAWALALWGAHRFGKQYATGANTENLLQLLEMTLRDISNRWDDSIERIRAAGWDIDIANLETSSGSRIRVTTESLQTMSKKKD</sequence>
<proteinExistence type="inferred from homology"/>
<dbReference type="GO" id="GO:0016020">
    <property type="term" value="C:membrane"/>
    <property type="evidence" value="ECO:0007669"/>
    <property type="project" value="UniProtKB-SubCell"/>
</dbReference>
<comment type="subcellular location">
    <subcellularLocation>
        <location evidence="1">Membrane</location>
    </subcellularLocation>
</comment>
<reference evidence="7 8" key="1">
    <citation type="journal article" date="2020" name="Genomics">
        <title>Complete, high-quality genomes from long-read metagenomic sequencing of two wolf lichen thalli reveals enigmatic genome architecture.</title>
        <authorList>
            <person name="McKenzie S.K."/>
            <person name="Walston R.F."/>
            <person name="Allen J.L."/>
        </authorList>
    </citation>
    <scope>NUCLEOTIDE SEQUENCE [LARGE SCALE GENOMIC DNA]</scope>
    <source>
        <strain evidence="7">WasteWater1</strain>
    </source>
</reference>
<dbReference type="Pfam" id="PF04884">
    <property type="entry name" value="UVB_sens_prot"/>
    <property type="match status" value="1"/>
</dbReference>
<name>A0A8H6CI83_9LECA</name>
<evidence type="ECO:0000259" key="6">
    <source>
        <dbReference type="Pfam" id="PF04884"/>
    </source>
</evidence>
<evidence type="ECO:0000256" key="3">
    <source>
        <dbReference type="ARBA" id="ARBA00022692"/>
    </source>
</evidence>
<keyword evidence="3" id="KW-0812">Transmembrane</keyword>
<evidence type="ECO:0000313" key="7">
    <source>
        <dbReference type="EMBL" id="KAF6223967.1"/>
    </source>
</evidence>
<evidence type="ECO:0000256" key="4">
    <source>
        <dbReference type="ARBA" id="ARBA00022989"/>
    </source>
</evidence>
<evidence type="ECO:0000256" key="5">
    <source>
        <dbReference type="ARBA" id="ARBA00023136"/>
    </source>
</evidence>
<dbReference type="GeneID" id="59338931"/>
<keyword evidence="8" id="KW-1185">Reference proteome</keyword>
<dbReference type="PANTHER" id="PTHR12770:SF31">
    <property type="entry name" value="RUS FAMILY MEMBER 1"/>
    <property type="match status" value="1"/>
</dbReference>
<dbReference type="EMBL" id="JACCJB010000009">
    <property type="protein sequence ID" value="KAF6223967.1"/>
    <property type="molecule type" value="Genomic_DNA"/>
</dbReference>
<dbReference type="AlphaFoldDB" id="A0A8H6CI83"/>
<gene>
    <name evidence="7" type="ORF">HO133_010541</name>
</gene>
<dbReference type="RefSeq" id="XP_037153027.1">
    <property type="nucleotide sequence ID" value="XM_037301393.1"/>
</dbReference>
<organism evidence="7 8">
    <name type="scientific">Letharia lupina</name>
    <dbReference type="NCBI Taxonomy" id="560253"/>
    <lineage>
        <taxon>Eukaryota</taxon>
        <taxon>Fungi</taxon>
        <taxon>Dikarya</taxon>
        <taxon>Ascomycota</taxon>
        <taxon>Pezizomycotina</taxon>
        <taxon>Lecanoromycetes</taxon>
        <taxon>OSLEUM clade</taxon>
        <taxon>Lecanoromycetidae</taxon>
        <taxon>Lecanorales</taxon>
        <taxon>Lecanorineae</taxon>
        <taxon>Parmeliaceae</taxon>
        <taxon>Letharia</taxon>
    </lineage>
</organism>
<keyword evidence="5" id="KW-0472">Membrane</keyword>
<dbReference type="InterPro" id="IPR054549">
    <property type="entry name" value="UVB_sens_RUS_dom"/>
</dbReference>
<evidence type="ECO:0000256" key="1">
    <source>
        <dbReference type="ARBA" id="ARBA00004370"/>
    </source>
</evidence>
<dbReference type="PANTHER" id="PTHR12770">
    <property type="entry name" value="RUS1 FAMILY PROTEIN C16ORF58"/>
    <property type="match status" value="1"/>
</dbReference>
<evidence type="ECO:0000313" key="8">
    <source>
        <dbReference type="Proteomes" id="UP000593566"/>
    </source>
</evidence>
<dbReference type="InterPro" id="IPR006968">
    <property type="entry name" value="RUS_fam"/>
</dbReference>
<comment type="similarity">
    <text evidence="2">Belongs to the RUS1 family.</text>
</comment>